<evidence type="ECO:0000313" key="3">
    <source>
        <dbReference type="EMBL" id="RZS92643.1"/>
    </source>
</evidence>
<gene>
    <name evidence="3" type="ORF">EV197_2781</name>
</gene>
<dbReference type="CDD" id="cd07814">
    <property type="entry name" value="SRPBCC_CalC_Aha1-like"/>
    <property type="match status" value="1"/>
</dbReference>
<dbReference type="InterPro" id="IPR023393">
    <property type="entry name" value="START-like_dom_sf"/>
</dbReference>
<dbReference type="OrthoDB" id="2355173at2"/>
<proteinExistence type="inferred from homology"/>
<dbReference type="Pfam" id="PF08327">
    <property type="entry name" value="AHSA1"/>
    <property type="match status" value="1"/>
</dbReference>
<evidence type="ECO:0000313" key="4">
    <source>
        <dbReference type="Proteomes" id="UP000292262"/>
    </source>
</evidence>
<protein>
    <submittedName>
        <fullName evidence="3">Uncharacterized protein YndB with AHSA1/START domain</fullName>
    </submittedName>
</protein>
<organism evidence="3 4">
    <name type="scientific">Aquimarina brevivitae</name>
    <dbReference type="NCBI Taxonomy" id="323412"/>
    <lineage>
        <taxon>Bacteria</taxon>
        <taxon>Pseudomonadati</taxon>
        <taxon>Bacteroidota</taxon>
        <taxon>Flavobacteriia</taxon>
        <taxon>Flavobacteriales</taxon>
        <taxon>Flavobacteriaceae</taxon>
        <taxon>Aquimarina</taxon>
    </lineage>
</organism>
<evidence type="ECO:0000259" key="2">
    <source>
        <dbReference type="Pfam" id="PF08327"/>
    </source>
</evidence>
<feature type="domain" description="Activator of Hsp90 ATPase homologue 1/2-like C-terminal" evidence="2">
    <location>
        <begin position="18"/>
        <end position="143"/>
    </location>
</feature>
<evidence type="ECO:0000256" key="1">
    <source>
        <dbReference type="ARBA" id="ARBA00006817"/>
    </source>
</evidence>
<dbReference type="EMBL" id="SGXE01000003">
    <property type="protein sequence ID" value="RZS92643.1"/>
    <property type="molecule type" value="Genomic_DNA"/>
</dbReference>
<keyword evidence="4" id="KW-1185">Reference proteome</keyword>
<dbReference type="RefSeq" id="WP_130287315.1">
    <property type="nucleotide sequence ID" value="NZ_SGXE01000003.1"/>
</dbReference>
<dbReference type="Gene3D" id="3.30.530.20">
    <property type="match status" value="1"/>
</dbReference>
<reference evidence="3 4" key="1">
    <citation type="submission" date="2019-02" db="EMBL/GenBank/DDBJ databases">
        <title>Genomic Encyclopedia of Type Strains, Phase IV (KMG-IV): sequencing the most valuable type-strain genomes for metagenomic binning, comparative biology and taxonomic classification.</title>
        <authorList>
            <person name="Goeker M."/>
        </authorList>
    </citation>
    <scope>NUCLEOTIDE SEQUENCE [LARGE SCALE GENOMIC DNA]</scope>
    <source>
        <strain evidence="3 4">DSM 17196</strain>
    </source>
</reference>
<accession>A0A4Q7NYX9</accession>
<comment type="similarity">
    <text evidence="1">Belongs to the AHA1 family.</text>
</comment>
<dbReference type="InterPro" id="IPR013538">
    <property type="entry name" value="ASHA1/2-like_C"/>
</dbReference>
<dbReference type="Proteomes" id="UP000292262">
    <property type="component" value="Unassembled WGS sequence"/>
</dbReference>
<sequence length="144" mass="17276">MQCSDAPVIVEQRFDEQIQNVWLAITSLEHMKQWFFEEIPAFEPVVGFKTAFKIQSEQRVFTHLWEITEVIPLKKITYTWKYQEYPGNSKLTFELFEDTPQTTRLVLTHEVTESFPSEIPEFKRESCVQGWNFFIQEQLKRYLS</sequence>
<dbReference type="AlphaFoldDB" id="A0A4Q7NYX9"/>
<comment type="caution">
    <text evidence="3">The sequence shown here is derived from an EMBL/GenBank/DDBJ whole genome shotgun (WGS) entry which is preliminary data.</text>
</comment>
<name>A0A4Q7NYX9_9FLAO</name>
<dbReference type="SUPFAM" id="SSF55961">
    <property type="entry name" value="Bet v1-like"/>
    <property type="match status" value="1"/>
</dbReference>